<dbReference type="Pfam" id="PF02386">
    <property type="entry name" value="TrkH"/>
    <property type="match status" value="2"/>
</dbReference>
<evidence type="ECO:0000313" key="13">
    <source>
        <dbReference type="EMBL" id="THV32537.1"/>
    </source>
</evidence>
<feature type="binding site" evidence="11">
    <location>
        <position position="317"/>
    </location>
    <ligand>
        <name>K(+)</name>
        <dbReference type="ChEBI" id="CHEBI:29103"/>
    </ligand>
</feature>
<feature type="transmembrane region" description="Helical" evidence="12">
    <location>
        <begin position="9"/>
        <end position="33"/>
    </location>
</feature>
<feature type="transmembrane region" description="Helical" evidence="12">
    <location>
        <begin position="135"/>
        <end position="155"/>
    </location>
</feature>
<sequence>MNTNLLRSVVYIAALCGLYLSTAMLIPAMVDLYYGDPHWSVFTVAAAMVGGLSITAAMATRGPPPAFSKRMGFLLVNVLWAVFSLVGAIPLFFSELDLTFAQALFESVSAITTTGSTVLVGLDDMAPGLLVWRSLLQWLGGIGIVALGLFVLPFLRVGGVSFFKMESSDIGDKPFARIATFTRAFVAIYVAITLICMIAYDVFGMSHFDALNHALTTIATGGFSTHDASFAYFDSYALRWIATFFMTVCSLPFSILIVFFIKGRLDALRDPQILVFLGYLAAFAIAAALYNHLRNGVDLPLALSHSFFNFSSILSTTGYASEDYTLWGPFAVAAAYFATFMGGCSGSTAGGIKAYRFVILFNIIMNGLKKLIYPNAVYSVRYGNQIVDADTQRAVFLFFSAYIFIWVIGSLAMALAGYDFATASSAVITALSNVGPGIGSLIGPAGNFSMMQDPELYVLSLAMLLGRLEVLTVMVLLVPMFWRS</sequence>
<name>A0A4S8PNY4_9HYPH</name>
<dbReference type="AlphaFoldDB" id="A0A4S8PNY4"/>
<evidence type="ECO:0000256" key="10">
    <source>
        <dbReference type="PIRNR" id="PIRNR006247"/>
    </source>
</evidence>
<keyword evidence="10" id="KW-0997">Cell inner membrane</keyword>
<feature type="transmembrane region" description="Helical" evidence="12">
    <location>
        <begin position="71"/>
        <end position="93"/>
    </location>
</feature>
<feature type="transmembrane region" description="Helical" evidence="12">
    <location>
        <begin position="425"/>
        <end position="445"/>
    </location>
</feature>
<feature type="transmembrane region" description="Helical" evidence="12">
    <location>
        <begin position="175"/>
        <end position="200"/>
    </location>
</feature>
<feature type="binding site" evidence="11">
    <location>
        <position position="433"/>
    </location>
    <ligand>
        <name>K(+)</name>
        <dbReference type="ChEBI" id="CHEBI:29103"/>
    </ligand>
</feature>
<feature type="binding site" evidence="11">
    <location>
        <position position="114"/>
    </location>
    <ligand>
        <name>K(+)</name>
        <dbReference type="ChEBI" id="CHEBI:29103"/>
    </ligand>
</feature>
<keyword evidence="8 10" id="KW-0406">Ion transport</keyword>
<feature type="transmembrane region" description="Helical" evidence="12">
    <location>
        <begin position="324"/>
        <end position="342"/>
    </location>
</feature>
<gene>
    <name evidence="13" type="ORF">FAA86_20335</name>
</gene>
<comment type="subcellular location">
    <subcellularLocation>
        <location evidence="10">Cell inner membrane</location>
        <topology evidence="10">Multi-pass membrane protein</topology>
    </subcellularLocation>
    <subcellularLocation>
        <location evidence="1">Cell membrane</location>
        <topology evidence="1">Multi-pass membrane protein</topology>
    </subcellularLocation>
</comment>
<evidence type="ECO:0000256" key="9">
    <source>
        <dbReference type="ARBA" id="ARBA00023136"/>
    </source>
</evidence>
<comment type="caution">
    <text evidence="13">The sequence shown here is derived from an EMBL/GenBank/DDBJ whole genome shotgun (WGS) entry which is preliminary data.</text>
</comment>
<evidence type="ECO:0000256" key="8">
    <source>
        <dbReference type="ARBA" id="ARBA00023065"/>
    </source>
</evidence>
<accession>A0A4S8PNY4</accession>
<feature type="transmembrane region" description="Helical" evidence="12">
    <location>
        <begin position="457"/>
        <end position="482"/>
    </location>
</feature>
<dbReference type="InterPro" id="IPR003445">
    <property type="entry name" value="Cat_transpt"/>
</dbReference>
<keyword evidence="3 10" id="KW-1003">Cell membrane</keyword>
<dbReference type="PIRSF" id="PIRSF006247">
    <property type="entry name" value="TrkH"/>
    <property type="match status" value="1"/>
</dbReference>
<evidence type="ECO:0000256" key="4">
    <source>
        <dbReference type="ARBA" id="ARBA00022538"/>
    </source>
</evidence>
<dbReference type="GO" id="GO:0005886">
    <property type="term" value="C:plasma membrane"/>
    <property type="evidence" value="ECO:0007669"/>
    <property type="project" value="UniProtKB-SubCell"/>
</dbReference>
<comment type="function">
    <text evidence="10">Low-affinity potassium transport system. Interacts with Trk system potassium uptake protein TrkA.</text>
</comment>
<feature type="transmembrane region" description="Helical" evidence="12">
    <location>
        <begin position="393"/>
        <end position="418"/>
    </location>
</feature>
<feature type="transmembrane region" description="Helical" evidence="12">
    <location>
        <begin position="240"/>
        <end position="261"/>
    </location>
</feature>
<dbReference type="PANTHER" id="PTHR32024:SF3">
    <property type="entry name" value="TRK SYSTEM POTASSIUM UPTAKE PROTEIN"/>
    <property type="match status" value="1"/>
</dbReference>
<feature type="binding site" evidence="11">
    <location>
        <position position="221"/>
    </location>
    <ligand>
        <name>K(+)</name>
        <dbReference type="ChEBI" id="CHEBI:29103"/>
    </ligand>
</feature>
<dbReference type="PANTHER" id="PTHR32024">
    <property type="entry name" value="TRK SYSTEM POTASSIUM UPTAKE PROTEIN TRKG-RELATED"/>
    <property type="match status" value="1"/>
</dbReference>
<dbReference type="InterPro" id="IPR004772">
    <property type="entry name" value="TrkH"/>
</dbReference>
<evidence type="ECO:0000256" key="1">
    <source>
        <dbReference type="ARBA" id="ARBA00004651"/>
    </source>
</evidence>
<evidence type="ECO:0000256" key="7">
    <source>
        <dbReference type="ARBA" id="ARBA00022989"/>
    </source>
</evidence>
<keyword evidence="5 12" id="KW-0812">Transmembrane</keyword>
<keyword evidence="6 10" id="KW-0630">Potassium</keyword>
<evidence type="ECO:0000256" key="11">
    <source>
        <dbReference type="PIRSR" id="PIRSR006247-1"/>
    </source>
</evidence>
<organism evidence="13 14">
    <name type="scientific">Rhizobium rosettiformans W3</name>
    <dbReference type="NCBI Taxonomy" id="538378"/>
    <lineage>
        <taxon>Bacteria</taxon>
        <taxon>Pseudomonadati</taxon>
        <taxon>Pseudomonadota</taxon>
        <taxon>Alphaproteobacteria</taxon>
        <taxon>Hyphomicrobiales</taxon>
        <taxon>Rhizobiaceae</taxon>
        <taxon>Rhizobium/Agrobacterium group</taxon>
        <taxon>Rhizobium</taxon>
    </lineage>
</organism>
<dbReference type="GO" id="GO:0046872">
    <property type="term" value="F:metal ion binding"/>
    <property type="evidence" value="ECO:0007669"/>
    <property type="project" value="UniProtKB-KW"/>
</dbReference>
<evidence type="ECO:0000313" key="14">
    <source>
        <dbReference type="Proteomes" id="UP000307378"/>
    </source>
</evidence>
<evidence type="ECO:0000256" key="12">
    <source>
        <dbReference type="SAM" id="Phobius"/>
    </source>
</evidence>
<keyword evidence="9 10" id="KW-0472">Membrane</keyword>
<dbReference type="Proteomes" id="UP000307378">
    <property type="component" value="Unassembled WGS sequence"/>
</dbReference>
<keyword evidence="2 10" id="KW-0813">Transport</keyword>
<feature type="transmembrane region" description="Helical" evidence="12">
    <location>
        <begin position="39"/>
        <end position="59"/>
    </location>
</feature>
<dbReference type="EMBL" id="STGU01000015">
    <property type="protein sequence ID" value="THV32537.1"/>
    <property type="molecule type" value="Genomic_DNA"/>
</dbReference>
<evidence type="ECO:0000256" key="5">
    <source>
        <dbReference type="ARBA" id="ARBA00022692"/>
    </source>
</evidence>
<keyword evidence="4 10" id="KW-0633">Potassium transport</keyword>
<reference evidence="13 14" key="1">
    <citation type="submission" date="2019-04" db="EMBL/GenBank/DDBJ databases">
        <title>genome sequence of strain W3.</title>
        <authorList>
            <person name="Gao J."/>
            <person name="Sun J."/>
        </authorList>
    </citation>
    <scope>NUCLEOTIDE SEQUENCE [LARGE SCALE GENOMIC DNA]</scope>
    <source>
        <strain evidence="13 14">W3</strain>
    </source>
</reference>
<keyword evidence="11" id="KW-0479">Metal-binding</keyword>
<feature type="binding site" evidence="11">
    <location>
        <position position="316"/>
    </location>
    <ligand>
        <name>K(+)</name>
        <dbReference type="ChEBI" id="CHEBI:29103"/>
    </ligand>
</feature>
<keyword evidence="7 12" id="KW-1133">Transmembrane helix</keyword>
<protein>
    <recommendedName>
        <fullName evidence="10">Trk system potassium uptake protein</fullName>
    </recommendedName>
</protein>
<evidence type="ECO:0000256" key="3">
    <source>
        <dbReference type="ARBA" id="ARBA00022475"/>
    </source>
</evidence>
<feature type="binding site" evidence="11">
    <location>
        <position position="113"/>
    </location>
    <ligand>
        <name>K(+)</name>
        <dbReference type="ChEBI" id="CHEBI:29103"/>
    </ligand>
</feature>
<dbReference type="RefSeq" id="WP_136542866.1">
    <property type="nucleotide sequence ID" value="NZ_STGU01000015.1"/>
</dbReference>
<evidence type="ECO:0000256" key="2">
    <source>
        <dbReference type="ARBA" id="ARBA00022448"/>
    </source>
</evidence>
<feature type="transmembrane region" description="Helical" evidence="12">
    <location>
        <begin position="273"/>
        <end position="293"/>
    </location>
</feature>
<comment type="similarity">
    <text evidence="10">Belongs to the TrkH potassium transport family.</text>
</comment>
<evidence type="ECO:0000256" key="6">
    <source>
        <dbReference type="ARBA" id="ARBA00022958"/>
    </source>
</evidence>
<dbReference type="GO" id="GO:0015379">
    <property type="term" value="F:potassium:chloride symporter activity"/>
    <property type="evidence" value="ECO:0007669"/>
    <property type="project" value="InterPro"/>
</dbReference>
<feature type="binding site" evidence="11">
    <location>
        <position position="434"/>
    </location>
    <ligand>
        <name>K(+)</name>
        <dbReference type="ChEBI" id="CHEBI:29103"/>
    </ligand>
</feature>
<proteinExistence type="inferred from homology"/>